<evidence type="ECO:0000256" key="12">
    <source>
        <dbReference type="ARBA" id="ARBA00022958"/>
    </source>
</evidence>
<dbReference type="Proteomes" id="UP000321891">
    <property type="component" value="Unassembled WGS sequence"/>
</dbReference>
<comment type="cofactor">
    <cofactor evidence="2">
        <name>K(+)</name>
        <dbReference type="ChEBI" id="CHEBI:29103"/>
    </cofactor>
</comment>
<sequence length="270" mass="29169">MLLVIDAGNTNVVFAVYDGAKWLGTWRITMQAQRTSDEYAVWLLALLKMQGISANDIEGAVIGTVVPAALYHLRTLCRQWFAVEPLLASARLDWGFAIKMDNPDEVGVDRLLNGLASHHLYGGRLTVIDFGTATTFDVVDAEGNYCGGVIAPGINLSVEALHQAAARLPRIGVGRPVVDSVIGRNTVTAMRSGVFWGYVGLIEGIVERIRKEVGQDMKVLATGGLAPLFSEGTTVFDHVDSMLTLNGLRILAGRNPLPRLTPEKDLLTEG</sequence>
<keyword evidence="13 16" id="KW-0173">Coenzyme A biosynthesis</keyword>
<evidence type="ECO:0000256" key="3">
    <source>
        <dbReference type="ARBA" id="ARBA00004496"/>
    </source>
</evidence>
<proteinExistence type="inferred from homology"/>
<dbReference type="PANTHER" id="PTHR34265">
    <property type="entry name" value="TYPE III PANTOTHENATE KINASE"/>
    <property type="match status" value="1"/>
</dbReference>
<evidence type="ECO:0000256" key="2">
    <source>
        <dbReference type="ARBA" id="ARBA00001958"/>
    </source>
</evidence>
<protein>
    <recommendedName>
        <fullName evidence="15 16">Type III pantothenate kinase</fullName>
        <ecNumber evidence="6 16">2.7.1.33</ecNumber>
    </recommendedName>
    <alternativeName>
        <fullName evidence="16">PanK-III</fullName>
    </alternativeName>
    <alternativeName>
        <fullName evidence="16">Pantothenic acid kinase</fullName>
    </alternativeName>
</protein>
<comment type="caution">
    <text evidence="16">Lacks conserved residue(s) required for the propagation of feature annotation.</text>
</comment>
<dbReference type="GO" id="GO:0046872">
    <property type="term" value="F:metal ion binding"/>
    <property type="evidence" value="ECO:0007669"/>
    <property type="project" value="UniProtKB-KW"/>
</dbReference>
<evidence type="ECO:0000256" key="4">
    <source>
        <dbReference type="ARBA" id="ARBA00005225"/>
    </source>
</evidence>
<comment type="pathway">
    <text evidence="4 16">Cofactor biosynthesis; coenzyme A biosynthesis; CoA from (R)-pantothenate: step 1/5.</text>
</comment>
<dbReference type="NCBIfam" id="NF009848">
    <property type="entry name" value="PRK13318.1-6"/>
    <property type="match status" value="1"/>
</dbReference>
<feature type="binding site" evidence="16">
    <location>
        <position position="186"/>
    </location>
    <ligand>
        <name>substrate</name>
    </ligand>
</feature>
<dbReference type="GO" id="GO:0005737">
    <property type="term" value="C:cytoplasm"/>
    <property type="evidence" value="ECO:0007669"/>
    <property type="project" value="UniProtKB-SubCell"/>
</dbReference>
<evidence type="ECO:0000256" key="8">
    <source>
        <dbReference type="ARBA" id="ARBA00022679"/>
    </source>
</evidence>
<keyword evidence="20" id="KW-1185">Reference proteome</keyword>
<dbReference type="NCBIfam" id="NF009855">
    <property type="entry name" value="PRK13321.1"/>
    <property type="match status" value="1"/>
</dbReference>
<dbReference type="STRING" id="1231339.Abci_016_137"/>
<keyword evidence="16" id="KW-0479">Metal-binding</keyword>
<evidence type="ECO:0000313" key="20">
    <source>
        <dbReference type="Proteomes" id="UP000321891"/>
    </source>
</evidence>
<evidence type="ECO:0000256" key="1">
    <source>
        <dbReference type="ARBA" id="ARBA00001206"/>
    </source>
</evidence>
<comment type="subcellular location">
    <subcellularLocation>
        <location evidence="3 16">Cytoplasm</location>
    </subcellularLocation>
</comment>
<evidence type="ECO:0000256" key="5">
    <source>
        <dbReference type="ARBA" id="ARBA00011738"/>
    </source>
</evidence>
<accession>A0A0D6N5L6</accession>
<dbReference type="UniPathway" id="UPA00241">
    <property type="reaction ID" value="UER00352"/>
</dbReference>
<keyword evidence="9 16" id="KW-0547">Nucleotide-binding</keyword>
<feature type="active site" description="Proton acceptor" evidence="16">
    <location>
        <position position="109"/>
    </location>
</feature>
<comment type="catalytic activity">
    <reaction evidence="1 16">
        <text>(R)-pantothenate + ATP = (R)-4'-phosphopantothenate + ADP + H(+)</text>
        <dbReference type="Rhea" id="RHEA:16373"/>
        <dbReference type="ChEBI" id="CHEBI:10986"/>
        <dbReference type="ChEBI" id="CHEBI:15378"/>
        <dbReference type="ChEBI" id="CHEBI:29032"/>
        <dbReference type="ChEBI" id="CHEBI:30616"/>
        <dbReference type="ChEBI" id="CHEBI:456216"/>
        <dbReference type="EC" id="2.7.1.33"/>
    </reaction>
</comment>
<dbReference type="AlphaFoldDB" id="A0A0D6N5L6"/>
<evidence type="ECO:0000256" key="16">
    <source>
        <dbReference type="HAMAP-Rule" id="MF_01274"/>
    </source>
</evidence>
<dbReference type="InterPro" id="IPR043129">
    <property type="entry name" value="ATPase_NBD"/>
</dbReference>
<dbReference type="HAMAP" id="MF_01274">
    <property type="entry name" value="Pantothen_kinase_3"/>
    <property type="match status" value="1"/>
</dbReference>
<dbReference type="EMBL" id="BJVU01000004">
    <property type="protein sequence ID" value="GEL58822.1"/>
    <property type="molecule type" value="Genomic_DNA"/>
</dbReference>
<dbReference type="NCBIfam" id="NF009844">
    <property type="entry name" value="PRK13318.1-2"/>
    <property type="match status" value="1"/>
</dbReference>
<dbReference type="GO" id="GO:0015937">
    <property type="term" value="P:coenzyme A biosynthetic process"/>
    <property type="evidence" value="ECO:0007669"/>
    <property type="project" value="UniProtKB-UniRule"/>
</dbReference>
<keyword evidence="7 16" id="KW-0963">Cytoplasm</keyword>
<dbReference type="PANTHER" id="PTHR34265:SF1">
    <property type="entry name" value="TYPE III PANTOTHENATE KINASE"/>
    <property type="match status" value="1"/>
</dbReference>
<evidence type="ECO:0000256" key="9">
    <source>
        <dbReference type="ARBA" id="ARBA00022741"/>
    </source>
</evidence>
<dbReference type="RefSeq" id="WP_048838836.1">
    <property type="nucleotide sequence ID" value="NZ_BAMV01000016.1"/>
</dbReference>
<keyword evidence="10 16" id="KW-0418">Kinase</keyword>
<evidence type="ECO:0000313" key="17">
    <source>
        <dbReference type="EMBL" id="GAN60791.1"/>
    </source>
</evidence>
<dbReference type="CDD" id="cd24015">
    <property type="entry name" value="ASKHA_NBD_PanK-III"/>
    <property type="match status" value="1"/>
</dbReference>
<keyword evidence="12 16" id="KW-0630">Potassium</keyword>
<evidence type="ECO:0000313" key="18">
    <source>
        <dbReference type="EMBL" id="GEL58822.1"/>
    </source>
</evidence>
<feature type="binding site" evidence="16">
    <location>
        <begin position="107"/>
        <end position="110"/>
    </location>
    <ligand>
        <name>substrate</name>
    </ligand>
</feature>
<comment type="function">
    <text evidence="16">Catalyzes the phosphorylation of pantothenate (Pan), the first step in CoA biosynthesis.</text>
</comment>
<evidence type="ECO:0000256" key="7">
    <source>
        <dbReference type="ARBA" id="ARBA00022490"/>
    </source>
</evidence>
<name>A0A0D6N5L6_9PROT</name>
<gene>
    <name evidence="16 18" type="primary">coaX</name>
    <name evidence="17" type="ORF">Abci_016_137</name>
    <name evidence="18" type="ORF">ACI01nite_14240</name>
</gene>
<dbReference type="Proteomes" id="UP000032671">
    <property type="component" value="Unassembled WGS sequence"/>
</dbReference>
<evidence type="ECO:0000256" key="10">
    <source>
        <dbReference type="ARBA" id="ARBA00022777"/>
    </source>
</evidence>
<dbReference type="EC" id="2.7.1.33" evidence="6 16"/>
<evidence type="ECO:0000256" key="15">
    <source>
        <dbReference type="ARBA" id="ARBA00040883"/>
    </source>
</evidence>
<dbReference type="EMBL" id="BAMV01000016">
    <property type="protein sequence ID" value="GAN60791.1"/>
    <property type="molecule type" value="Genomic_DNA"/>
</dbReference>
<dbReference type="GO" id="GO:0005524">
    <property type="term" value="F:ATP binding"/>
    <property type="evidence" value="ECO:0007669"/>
    <property type="project" value="UniProtKB-UniRule"/>
</dbReference>
<keyword evidence="11 16" id="KW-0067">ATP-binding</keyword>
<dbReference type="GO" id="GO:0004594">
    <property type="term" value="F:pantothenate kinase activity"/>
    <property type="evidence" value="ECO:0007669"/>
    <property type="project" value="UniProtKB-UniRule"/>
</dbReference>
<dbReference type="Gene3D" id="3.30.420.40">
    <property type="match status" value="2"/>
</dbReference>
<comment type="subunit">
    <text evidence="5 16">Homodimer.</text>
</comment>
<evidence type="ECO:0000256" key="13">
    <source>
        <dbReference type="ARBA" id="ARBA00022993"/>
    </source>
</evidence>
<evidence type="ECO:0000256" key="6">
    <source>
        <dbReference type="ARBA" id="ARBA00012102"/>
    </source>
</evidence>
<comment type="similarity">
    <text evidence="14 16">Belongs to the type III pantothenate kinase family.</text>
</comment>
<dbReference type="InterPro" id="IPR004619">
    <property type="entry name" value="Type_III_PanK"/>
</dbReference>
<keyword evidence="8 16" id="KW-0808">Transferase</keyword>
<dbReference type="NCBIfam" id="TIGR00671">
    <property type="entry name" value="baf"/>
    <property type="match status" value="1"/>
</dbReference>
<comment type="caution">
    <text evidence="17">The sequence shown here is derived from an EMBL/GenBank/DDBJ whole genome shotgun (WGS) entry which is preliminary data.</text>
</comment>
<feature type="binding site" evidence="16">
    <location>
        <position position="132"/>
    </location>
    <ligand>
        <name>ATP</name>
        <dbReference type="ChEBI" id="CHEBI:30616"/>
    </ligand>
</feature>
<feature type="binding site" evidence="16">
    <location>
        <begin position="6"/>
        <end position="13"/>
    </location>
    <ligand>
        <name>ATP</name>
        <dbReference type="ChEBI" id="CHEBI:30616"/>
    </ligand>
</feature>
<evidence type="ECO:0000256" key="11">
    <source>
        <dbReference type="ARBA" id="ARBA00022840"/>
    </source>
</evidence>
<evidence type="ECO:0000313" key="19">
    <source>
        <dbReference type="Proteomes" id="UP000032671"/>
    </source>
</evidence>
<feature type="binding site" evidence="16">
    <location>
        <position position="129"/>
    </location>
    <ligand>
        <name>K(+)</name>
        <dbReference type="ChEBI" id="CHEBI:29103"/>
    </ligand>
</feature>
<organism evidence="17 19">
    <name type="scientific">Acetobacter cibinongensis</name>
    <dbReference type="NCBI Taxonomy" id="146475"/>
    <lineage>
        <taxon>Bacteria</taxon>
        <taxon>Pseudomonadati</taxon>
        <taxon>Pseudomonadota</taxon>
        <taxon>Alphaproteobacteria</taxon>
        <taxon>Acetobacterales</taxon>
        <taxon>Acetobacteraceae</taxon>
        <taxon>Acetobacter</taxon>
    </lineage>
</organism>
<accession>A0A6N3SNX0</accession>
<reference evidence="17 19" key="1">
    <citation type="submission" date="2012-11" db="EMBL/GenBank/DDBJ databases">
        <title>Whole genome sequence of Acetobacter cibinongensis 4H-1.</title>
        <authorList>
            <person name="Azuma Y."/>
            <person name="Higashiura N."/>
            <person name="Hirakawa H."/>
            <person name="Matsushita K."/>
        </authorList>
    </citation>
    <scope>NUCLEOTIDE SEQUENCE [LARGE SCALE GENOMIC DNA]</scope>
    <source>
        <strain evidence="17 19">4H-1</strain>
    </source>
</reference>
<evidence type="ECO:0000256" key="14">
    <source>
        <dbReference type="ARBA" id="ARBA00038036"/>
    </source>
</evidence>
<reference evidence="18 20" key="2">
    <citation type="submission" date="2019-07" db="EMBL/GenBank/DDBJ databases">
        <title>Whole genome shotgun sequence of Acetobacter cibinongensis NBRC 16605.</title>
        <authorList>
            <person name="Hosoyama A."/>
            <person name="Uohara A."/>
            <person name="Ohji S."/>
            <person name="Ichikawa N."/>
        </authorList>
    </citation>
    <scope>NUCLEOTIDE SEQUENCE [LARGE SCALE GENOMIC DNA]</scope>
    <source>
        <strain evidence="18 20">NBRC 16605</strain>
    </source>
</reference>
<dbReference type="Pfam" id="PF03309">
    <property type="entry name" value="Pan_kinase"/>
    <property type="match status" value="1"/>
</dbReference>
<dbReference type="SUPFAM" id="SSF53067">
    <property type="entry name" value="Actin-like ATPase domain"/>
    <property type="match status" value="2"/>
</dbReference>
<comment type="cofactor">
    <cofactor evidence="16">
        <name>NH4(+)</name>
        <dbReference type="ChEBI" id="CHEBI:28938"/>
    </cofactor>
    <cofactor evidence="16">
        <name>K(+)</name>
        <dbReference type="ChEBI" id="CHEBI:29103"/>
    </cofactor>
    <text evidence="16">A monovalent cation. Ammonium or potassium.</text>
</comment>